<reference evidence="1 2" key="1">
    <citation type="submission" date="2023-07" db="EMBL/GenBank/DDBJ databases">
        <title>Sorghum-associated microbial communities from plants grown in Nebraska, USA.</title>
        <authorList>
            <person name="Schachtman D."/>
        </authorList>
    </citation>
    <scope>NUCLEOTIDE SEQUENCE [LARGE SCALE GENOMIC DNA]</scope>
    <source>
        <strain evidence="1 2">4129</strain>
    </source>
</reference>
<evidence type="ECO:0000313" key="2">
    <source>
        <dbReference type="Proteomes" id="UP001269081"/>
    </source>
</evidence>
<gene>
    <name evidence="1" type="ORF">J2W48_001784</name>
</gene>
<keyword evidence="2" id="KW-1185">Reference proteome</keyword>
<proteinExistence type="predicted"/>
<organism evidence="1 2">
    <name type="scientific">Flavobacterium piscis</name>
    <dbReference type="NCBI Taxonomy" id="1114874"/>
    <lineage>
        <taxon>Bacteria</taxon>
        <taxon>Pseudomonadati</taxon>
        <taxon>Bacteroidota</taxon>
        <taxon>Flavobacteriia</taxon>
        <taxon>Flavobacteriales</taxon>
        <taxon>Flavobacteriaceae</taxon>
        <taxon>Flavobacterium</taxon>
    </lineage>
</organism>
<name>A0ABU1Y881_9FLAO</name>
<sequence length="62" mass="7250">MSVCKSNLSLVLLWETYVSKTTLKCCIAREYSEYNQNFVQISSLFHCISKFYFEGIIIKNIT</sequence>
<comment type="caution">
    <text evidence="1">The sequence shown here is derived from an EMBL/GenBank/DDBJ whole genome shotgun (WGS) entry which is preliminary data.</text>
</comment>
<evidence type="ECO:0000313" key="1">
    <source>
        <dbReference type="EMBL" id="MDR7209845.1"/>
    </source>
</evidence>
<dbReference type="EMBL" id="JAVDWQ010000005">
    <property type="protein sequence ID" value="MDR7209845.1"/>
    <property type="molecule type" value="Genomic_DNA"/>
</dbReference>
<accession>A0ABU1Y881</accession>
<dbReference type="Proteomes" id="UP001269081">
    <property type="component" value="Unassembled WGS sequence"/>
</dbReference>
<protein>
    <submittedName>
        <fullName evidence="1">Uncharacterized protein</fullName>
    </submittedName>
</protein>